<name>A0A8K1GGS5_9PASS</name>
<protein>
    <submittedName>
        <fullName evidence="1">Uncharacterized protein</fullName>
    </submittedName>
</protein>
<gene>
    <name evidence="1" type="ORF">HGM15179_008595</name>
</gene>
<dbReference type="EMBL" id="SWJQ01000220">
    <property type="protein sequence ID" value="TRZ18540.1"/>
    <property type="molecule type" value="Genomic_DNA"/>
</dbReference>
<accession>A0A8K1GGS5</accession>
<sequence>MYKTLAVSSTQGDVGKDDMKDFMVAGTTNTGASKGNVFMPSDYLNFSPLYFPKLVNIFPELKSDPTILVEASLNKVKVNKVEGLFRAGPGCCVQQEKQR</sequence>
<comment type="caution">
    <text evidence="1">The sequence shown here is derived from an EMBL/GenBank/DDBJ whole genome shotgun (WGS) entry which is preliminary data.</text>
</comment>
<evidence type="ECO:0000313" key="1">
    <source>
        <dbReference type="EMBL" id="TRZ18540.1"/>
    </source>
</evidence>
<organism evidence="1 2">
    <name type="scientific">Zosterops borbonicus</name>
    <dbReference type="NCBI Taxonomy" id="364589"/>
    <lineage>
        <taxon>Eukaryota</taxon>
        <taxon>Metazoa</taxon>
        <taxon>Chordata</taxon>
        <taxon>Craniata</taxon>
        <taxon>Vertebrata</taxon>
        <taxon>Euteleostomi</taxon>
        <taxon>Archelosauria</taxon>
        <taxon>Archosauria</taxon>
        <taxon>Dinosauria</taxon>
        <taxon>Saurischia</taxon>
        <taxon>Theropoda</taxon>
        <taxon>Coelurosauria</taxon>
        <taxon>Aves</taxon>
        <taxon>Neognathae</taxon>
        <taxon>Neoaves</taxon>
        <taxon>Telluraves</taxon>
        <taxon>Australaves</taxon>
        <taxon>Passeriformes</taxon>
        <taxon>Sylvioidea</taxon>
        <taxon>Zosteropidae</taxon>
        <taxon>Zosterops</taxon>
    </lineage>
</organism>
<dbReference type="Proteomes" id="UP000796761">
    <property type="component" value="Unassembled WGS sequence"/>
</dbReference>
<keyword evidence="2" id="KW-1185">Reference proteome</keyword>
<reference evidence="1" key="1">
    <citation type="submission" date="2019-04" db="EMBL/GenBank/DDBJ databases">
        <title>Genome assembly of Zosterops borbonicus 15179.</title>
        <authorList>
            <person name="Leroy T."/>
            <person name="Anselmetti Y."/>
            <person name="Tilak M.-K."/>
            <person name="Nabholz B."/>
        </authorList>
    </citation>
    <scope>NUCLEOTIDE SEQUENCE</scope>
    <source>
        <strain evidence="1">HGM_15179</strain>
        <tissue evidence="1">Muscle</tissue>
    </source>
</reference>
<evidence type="ECO:0000313" key="2">
    <source>
        <dbReference type="Proteomes" id="UP000796761"/>
    </source>
</evidence>
<dbReference type="AlphaFoldDB" id="A0A8K1GGS5"/>
<proteinExistence type="predicted"/>